<dbReference type="CDD" id="cd00082">
    <property type="entry name" value="HisKA"/>
    <property type="match status" value="1"/>
</dbReference>
<evidence type="ECO:0000256" key="10">
    <source>
        <dbReference type="ARBA" id="ARBA00023136"/>
    </source>
</evidence>
<keyword evidence="8 11" id="KW-1133">Transmembrane helix</keyword>
<dbReference type="InterPro" id="IPR036097">
    <property type="entry name" value="HisK_dim/P_sf"/>
</dbReference>
<keyword evidence="15" id="KW-1185">Reference proteome</keyword>
<evidence type="ECO:0000256" key="3">
    <source>
        <dbReference type="ARBA" id="ARBA00012438"/>
    </source>
</evidence>
<dbReference type="PANTHER" id="PTHR45436">
    <property type="entry name" value="SENSOR HISTIDINE KINASE YKOH"/>
    <property type="match status" value="1"/>
</dbReference>
<dbReference type="InterPro" id="IPR004358">
    <property type="entry name" value="Sig_transdc_His_kin-like_C"/>
</dbReference>
<evidence type="ECO:0000256" key="11">
    <source>
        <dbReference type="SAM" id="Phobius"/>
    </source>
</evidence>
<feature type="transmembrane region" description="Helical" evidence="11">
    <location>
        <begin position="149"/>
        <end position="171"/>
    </location>
</feature>
<evidence type="ECO:0000256" key="7">
    <source>
        <dbReference type="ARBA" id="ARBA00022777"/>
    </source>
</evidence>
<dbReference type="EC" id="2.7.13.3" evidence="3"/>
<gene>
    <name evidence="14" type="ORF">HNR42_002372</name>
</gene>
<dbReference type="PRINTS" id="PR00344">
    <property type="entry name" value="BCTRLSENSOR"/>
</dbReference>
<dbReference type="SUPFAM" id="SSF47384">
    <property type="entry name" value="Homodimeric domain of signal transducing histidine kinase"/>
    <property type="match status" value="1"/>
</dbReference>
<name>A0A841HZW2_9DEIO</name>
<dbReference type="CDD" id="cd00075">
    <property type="entry name" value="HATPase"/>
    <property type="match status" value="1"/>
</dbReference>
<dbReference type="RefSeq" id="WP_183987686.1">
    <property type="nucleotide sequence ID" value="NZ_JACHHG010000008.1"/>
</dbReference>
<evidence type="ECO:0000259" key="13">
    <source>
        <dbReference type="PROSITE" id="PS50885"/>
    </source>
</evidence>
<keyword evidence="6 11" id="KW-0812">Transmembrane</keyword>
<dbReference type="InterPro" id="IPR003594">
    <property type="entry name" value="HATPase_dom"/>
</dbReference>
<dbReference type="InterPro" id="IPR036890">
    <property type="entry name" value="HATPase_C_sf"/>
</dbReference>
<dbReference type="GO" id="GO:0000155">
    <property type="term" value="F:phosphorelay sensor kinase activity"/>
    <property type="evidence" value="ECO:0007669"/>
    <property type="project" value="InterPro"/>
</dbReference>
<evidence type="ECO:0000259" key="12">
    <source>
        <dbReference type="PROSITE" id="PS50109"/>
    </source>
</evidence>
<feature type="domain" description="Histidine kinase" evidence="12">
    <location>
        <begin position="233"/>
        <end position="433"/>
    </location>
</feature>
<dbReference type="SMART" id="SM00388">
    <property type="entry name" value="HisKA"/>
    <property type="match status" value="1"/>
</dbReference>
<comment type="subcellular location">
    <subcellularLocation>
        <location evidence="2">Membrane</location>
    </subcellularLocation>
</comment>
<dbReference type="PROSITE" id="PS50109">
    <property type="entry name" value="HIS_KIN"/>
    <property type="match status" value="1"/>
</dbReference>
<dbReference type="PANTHER" id="PTHR45436:SF5">
    <property type="entry name" value="SENSOR HISTIDINE KINASE TRCS"/>
    <property type="match status" value="1"/>
</dbReference>
<keyword evidence="4" id="KW-0597">Phosphoprotein</keyword>
<accession>A0A841HZW2</accession>
<comment type="catalytic activity">
    <reaction evidence="1">
        <text>ATP + protein L-histidine = ADP + protein N-phospho-L-histidine.</text>
        <dbReference type="EC" id="2.7.13.3"/>
    </reaction>
</comment>
<feature type="transmembrane region" description="Helical" evidence="11">
    <location>
        <begin position="12"/>
        <end position="36"/>
    </location>
</feature>
<evidence type="ECO:0000256" key="8">
    <source>
        <dbReference type="ARBA" id="ARBA00022989"/>
    </source>
</evidence>
<sequence length="445" mass="48654">MRPTLSLRTRIVVLVSVLLLGTAVIGGSSMYVALLLKLNQRERVQLEQDAAQLAQLYAGNQVGGDTVTGGARVEFYRHDGERVKGGPQAPLPAAEVRAARLAPRTLEINIDGSLTLAALRTVELGAASSPLILAVRRDVSYIQQTGRELLGILGLTTALVLLVALPAVYLVTRIGLEPLIDVAQQARRIDERRLTPVQYQGPEDELGLLVKALNRTVARLGSALQAQRVFLAETSHELRTPLTALEGYLRRALREADEQHKPPLEDAERVAQSMTRLVNDLLQLSRGELVQDFTPHYVDIEGQLRQLSRENPGVTCQVHGDLSLLGDPERLMQVWRNLVSNALRASGDPHMVRLEGRRADGHLVVEVIDRGPGIPEPDRERIFEKFYKGASKGGAGLGLTIARQIVEAHRGQITVHETPGGGATFRVTLPALEEEEETELPEAMA</sequence>
<evidence type="ECO:0000256" key="2">
    <source>
        <dbReference type="ARBA" id="ARBA00004370"/>
    </source>
</evidence>
<dbReference type="GO" id="GO:0005886">
    <property type="term" value="C:plasma membrane"/>
    <property type="evidence" value="ECO:0007669"/>
    <property type="project" value="TreeGrafter"/>
</dbReference>
<dbReference type="InterPro" id="IPR003661">
    <property type="entry name" value="HisK_dim/P_dom"/>
</dbReference>
<protein>
    <recommendedName>
        <fullName evidence="3">histidine kinase</fullName>
        <ecNumber evidence="3">2.7.13.3</ecNumber>
    </recommendedName>
</protein>
<keyword evidence="7 14" id="KW-0418">Kinase</keyword>
<evidence type="ECO:0000313" key="14">
    <source>
        <dbReference type="EMBL" id="MBB6098937.1"/>
    </source>
</evidence>
<dbReference type="EMBL" id="JACHHG010000008">
    <property type="protein sequence ID" value="MBB6098937.1"/>
    <property type="molecule type" value="Genomic_DNA"/>
</dbReference>
<dbReference type="Gene3D" id="1.10.287.130">
    <property type="match status" value="1"/>
</dbReference>
<evidence type="ECO:0000256" key="5">
    <source>
        <dbReference type="ARBA" id="ARBA00022679"/>
    </source>
</evidence>
<dbReference type="InterPro" id="IPR050428">
    <property type="entry name" value="TCS_sensor_his_kinase"/>
</dbReference>
<dbReference type="SMART" id="SM00304">
    <property type="entry name" value="HAMP"/>
    <property type="match status" value="1"/>
</dbReference>
<dbReference type="Pfam" id="PF02518">
    <property type="entry name" value="HATPase_c"/>
    <property type="match status" value="1"/>
</dbReference>
<dbReference type="Proteomes" id="UP000569951">
    <property type="component" value="Unassembled WGS sequence"/>
</dbReference>
<keyword evidence="5" id="KW-0808">Transferase</keyword>
<evidence type="ECO:0000256" key="9">
    <source>
        <dbReference type="ARBA" id="ARBA00023012"/>
    </source>
</evidence>
<keyword evidence="9" id="KW-0902">Two-component regulatory system</keyword>
<proteinExistence type="predicted"/>
<reference evidence="14 15" key="1">
    <citation type="submission" date="2020-08" db="EMBL/GenBank/DDBJ databases">
        <title>Genomic Encyclopedia of Type Strains, Phase IV (KMG-IV): sequencing the most valuable type-strain genomes for metagenomic binning, comparative biology and taxonomic classification.</title>
        <authorList>
            <person name="Goeker M."/>
        </authorList>
    </citation>
    <scope>NUCLEOTIDE SEQUENCE [LARGE SCALE GENOMIC DNA]</scope>
    <source>
        <strain evidence="14 15">DSM 21458</strain>
    </source>
</reference>
<dbReference type="AlphaFoldDB" id="A0A841HZW2"/>
<dbReference type="SUPFAM" id="SSF55874">
    <property type="entry name" value="ATPase domain of HSP90 chaperone/DNA topoisomerase II/histidine kinase"/>
    <property type="match status" value="1"/>
</dbReference>
<dbReference type="SMART" id="SM00387">
    <property type="entry name" value="HATPase_c"/>
    <property type="match status" value="1"/>
</dbReference>
<dbReference type="InterPro" id="IPR005467">
    <property type="entry name" value="His_kinase_dom"/>
</dbReference>
<evidence type="ECO:0000256" key="1">
    <source>
        <dbReference type="ARBA" id="ARBA00000085"/>
    </source>
</evidence>
<dbReference type="Gene3D" id="6.10.340.10">
    <property type="match status" value="1"/>
</dbReference>
<evidence type="ECO:0000256" key="6">
    <source>
        <dbReference type="ARBA" id="ARBA00022692"/>
    </source>
</evidence>
<dbReference type="Gene3D" id="3.30.565.10">
    <property type="entry name" value="Histidine kinase-like ATPase, C-terminal domain"/>
    <property type="match status" value="1"/>
</dbReference>
<evidence type="ECO:0000313" key="15">
    <source>
        <dbReference type="Proteomes" id="UP000569951"/>
    </source>
</evidence>
<dbReference type="Pfam" id="PF00672">
    <property type="entry name" value="HAMP"/>
    <property type="match status" value="1"/>
</dbReference>
<feature type="domain" description="HAMP" evidence="13">
    <location>
        <begin position="173"/>
        <end position="225"/>
    </location>
</feature>
<organism evidence="14 15">
    <name type="scientific">Deinobacterium chartae</name>
    <dbReference type="NCBI Taxonomy" id="521158"/>
    <lineage>
        <taxon>Bacteria</taxon>
        <taxon>Thermotogati</taxon>
        <taxon>Deinococcota</taxon>
        <taxon>Deinococci</taxon>
        <taxon>Deinococcales</taxon>
        <taxon>Deinococcaceae</taxon>
        <taxon>Deinobacterium</taxon>
    </lineage>
</organism>
<dbReference type="InterPro" id="IPR003660">
    <property type="entry name" value="HAMP_dom"/>
</dbReference>
<dbReference type="PROSITE" id="PS50885">
    <property type="entry name" value="HAMP"/>
    <property type="match status" value="1"/>
</dbReference>
<keyword evidence="10 11" id="KW-0472">Membrane</keyword>
<dbReference type="Pfam" id="PF00512">
    <property type="entry name" value="HisKA"/>
    <property type="match status" value="1"/>
</dbReference>
<comment type="caution">
    <text evidence="14">The sequence shown here is derived from an EMBL/GenBank/DDBJ whole genome shotgun (WGS) entry which is preliminary data.</text>
</comment>
<evidence type="ECO:0000256" key="4">
    <source>
        <dbReference type="ARBA" id="ARBA00022553"/>
    </source>
</evidence>